<evidence type="ECO:0000313" key="3">
    <source>
        <dbReference type="EMBL" id="SDR73968.1"/>
    </source>
</evidence>
<dbReference type="Gene3D" id="3.90.1200.10">
    <property type="match status" value="1"/>
</dbReference>
<accession>A0A1H1LHF4</accession>
<proteinExistence type="predicted"/>
<feature type="domain" description="DUF1990" evidence="2">
    <location>
        <begin position="3"/>
        <end position="150"/>
    </location>
</feature>
<name>A0A1H1LHF4_9MICO</name>
<keyword evidence="4" id="KW-1185">Reference proteome</keyword>
<sequence>MNHLEFHLDLGPAEQFPLAREAIFSWTLQELAGVVVRPARRVAEGQIVSLGLNPGWPASPRRLRGRDLLVPVGSYVVTRVIDEEDRAGFTYRTLPGHFEDGEETFLVSIGADGRLGVTISAASVPAHPLLRLAEPATVVGQEMMAGRYAKGLKRQLRIAGGRQHAGPLASASALLGRELRFTEALAGGQHAVTVAVRDGDAELIVRAFPFGHDAAIRESMVLDRLTPLGDLVPRLIAHSTDLHDPVIVTTRVPGSPPDPATPLTTIAREMAAALIRIHSLDGTGLPLTPQSPPPGDSAIAVRAQQEWANLDRDEEVLTHTDFWAGNALWAQGRLTGVVDWSGASRGPRGVDLAWCRQDLVLLGSPEAAGIFLDEYERLLGRRIPDIAAWDVQAAARAHDRVETWLPNYHGIGLTDMTAEDLRHRLDTWNAAL</sequence>
<evidence type="ECO:0000259" key="2">
    <source>
        <dbReference type="Pfam" id="PF09348"/>
    </source>
</evidence>
<dbReference type="SUPFAM" id="SSF56112">
    <property type="entry name" value="Protein kinase-like (PK-like)"/>
    <property type="match status" value="1"/>
</dbReference>
<evidence type="ECO:0000259" key="1">
    <source>
        <dbReference type="Pfam" id="PF01636"/>
    </source>
</evidence>
<dbReference type="Pfam" id="PF01636">
    <property type="entry name" value="APH"/>
    <property type="match status" value="1"/>
</dbReference>
<gene>
    <name evidence="3" type="ORF">SAMN04489752_0110</name>
</gene>
<feature type="domain" description="Aminoglycoside phosphotransferase" evidence="1">
    <location>
        <begin position="183"/>
        <end position="378"/>
    </location>
</feature>
<dbReference type="PANTHER" id="PTHR21310">
    <property type="entry name" value="AMINOGLYCOSIDE PHOSPHOTRANSFERASE-RELATED-RELATED"/>
    <property type="match status" value="1"/>
</dbReference>
<dbReference type="AlphaFoldDB" id="A0A1H1LHF4"/>
<organism evidence="3 4">
    <name type="scientific">Brevibacterium siliguriense</name>
    <dbReference type="NCBI Taxonomy" id="1136497"/>
    <lineage>
        <taxon>Bacteria</taxon>
        <taxon>Bacillati</taxon>
        <taxon>Actinomycetota</taxon>
        <taxon>Actinomycetes</taxon>
        <taxon>Micrococcales</taxon>
        <taxon>Brevibacteriaceae</taxon>
        <taxon>Brevibacterium</taxon>
    </lineage>
</organism>
<dbReference type="RefSeq" id="WP_092009072.1">
    <property type="nucleotide sequence ID" value="NZ_LT629766.1"/>
</dbReference>
<dbReference type="InterPro" id="IPR002575">
    <property type="entry name" value="Aminoglycoside_PTrfase"/>
</dbReference>
<dbReference type="InterPro" id="IPR011009">
    <property type="entry name" value="Kinase-like_dom_sf"/>
</dbReference>
<evidence type="ECO:0000313" key="4">
    <source>
        <dbReference type="Proteomes" id="UP000199597"/>
    </source>
</evidence>
<dbReference type="EMBL" id="LT629766">
    <property type="protein sequence ID" value="SDR73968.1"/>
    <property type="molecule type" value="Genomic_DNA"/>
</dbReference>
<dbReference type="STRING" id="1136497.SAMN04489752_0110"/>
<protein>
    <submittedName>
        <fullName evidence="3">Uncharacterized protein, UPF0548 family</fullName>
    </submittedName>
</protein>
<dbReference type="InterPro" id="IPR018960">
    <property type="entry name" value="DUF1990"/>
</dbReference>
<dbReference type="Proteomes" id="UP000199597">
    <property type="component" value="Chromosome I"/>
</dbReference>
<dbReference type="OrthoDB" id="9797603at2"/>
<dbReference type="Pfam" id="PF09348">
    <property type="entry name" value="DUF1990"/>
    <property type="match status" value="1"/>
</dbReference>
<dbReference type="InterPro" id="IPR051678">
    <property type="entry name" value="AGP_Transferase"/>
</dbReference>
<reference evidence="4" key="1">
    <citation type="submission" date="2016-10" db="EMBL/GenBank/DDBJ databases">
        <authorList>
            <person name="Varghese N."/>
            <person name="Submissions S."/>
        </authorList>
    </citation>
    <scope>NUCLEOTIDE SEQUENCE [LARGE SCALE GENOMIC DNA]</scope>
    <source>
        <strain evidence="4">DSM 23676</strain>
    </source>
</reference>